<feature type="region of interest" description="Disordered" evidence="5">
    <location>
        <begin position="296"/>
        <end position="327"/>
    </location>
</feature>
<comment type="caution">
    <text evidence="8">The sequence shown here is derived from an EMBL/GenBank/DDBJ whole genome shotgun (WGS) entry which is preliminary data.</text>
</comment>
<dbReference type="Pfam" id="PF00069">
    <property type="entry name" value="Pkinase"/>
    <property type="match status" value="1"/>
</dbReference>
<dbReference type="PROSITE" id="PS50011">
    <property type="entry name" value="PROTEIN_KINASE_DOM"/>
    <property type="match status" value="1"/>
</dbReference>
<evidence type="ECO:0000256" key="4">
    <source>
        <dbReference type="ARBA" id="ARBA00022840"/>
    </source>
</evidence>
<dbReference type="CDD" id="cd14014">
    <property type="entry name" value="STKc_PknB_like"/>
    <property type="match status" value="1"/>
</dbReference>
<dbReference type="SMART" id="SM00220">
    <property type="entry name" value="S_TKc"/>
    <property type="match status" value="1"/>
</dbReference>
<dbReference type="EMBL" id="JAENIG010000002">
    <property type="protein sequence ID" value="MBK1854262.1"/>
    <property type="molecule type" value="Genomic_DNA"/>
</dbReference>
<sequence length="398" mass="42819">MTSKPTANTSPSAEEIESYLPAYDRVELIATGGMGAVYRARQISLDRTVAIKVLTHACSSSLQFRQIFKCEAQVMAKLNHPNLVSIYDYGEAHGLLYIVMQFVQGRSLHDAAHGKSVEAHEAAALISTVSKALADAHNSGILHRDIKPANILVDSKINPVVVDFGLAHQSDESTKKGETVFGTPGYTAPEVITPPFSADQRADIFSLGVLLHELLTGQLPQSPYLPPSSLVTVDPRYDSIVMRAIHPSPSMRYHKAEDLAADLDKVLAGQMLSPTPLLHTPVNHPQMVRRVPSSPIVAVAPTPPPKVKPINGEEPPANESPKLDHSRETSWSTKLALAACLAIAFLVTGLVISHTQVDSGPATSRMTQPSSQPKQSVLENDENRTEPTIGPGITANSL</sequence>
<evidence type="ECO:0000256" key="1">
    <source>
        <dbReference type="ARBA" id="ARBA00022679"/>
    </source>
</evidence>
<feature type="compositionally biased region" description="Polar residues" evidence="5">
    <location>
        <begin position="358"/>
        <end position="378"/>
    </location>
</feature>
<keyword evidence="6" id="KW-0472">Membrane</keyword>
<feature type="region of interest" description="Disordered" evidence="5">
    <location>
        <begin position="358"/>
        <end position="398"/>
    </location>
</feature>
<keyword evidence="2" id="KW-0547">Nucleotide-binding</keyword>
<feature type="transmembrane region" description="Helical" evidence="6">
    <location>
        <begin position="335"/>
        <end position="357"/>
    </location>
</feature>
<gene>
    <name evidence="8" type="ORF">JIN83_04795</name>
</gene>
<dbReference type="PROSITE" id="PS00108">
    <property type="entry name" value="PROTEIN_KINASE_ST"/>
    <property type="match status" value="1"/>
</dbReference>
<evidence type="ECO:0000313" key="9">
    <source>
        <dbReference type="Proteomes" id="UP000634206"/>
    </source>
</evidence>
<evidence type="ECO:0000256" key="3">
    <source>
        <dbReference type="ARBA" id="ARBA00022777"/>
    </source>
</evidence>
<keyword evidence="6" id="KW-1133">Transmembrane helix</keyword>
<evidence type="ECO:0000313" key="8">
    <source>
        <dbReference type="EMBL" id="MBK1854262.1"/>
    </source>
</evidence>
<keyword evidence="6" id="KW-0812">Transmembrane</keyword>
<evidence type="ECO:0000259" key="7">
    <source>
        <dbReference type="PROSITE" id="PS50011"/>
    </source>
</evidence>
<dbReference type="AlphaFoldDB" id="A0AAE2V7R7"/>
<evidence type="ECO:0000256" key="2">
    <source>
        <dbReference type="ARBA" id="ARBA00022741"/>
    </source>
</evidence>
<dbReference type="RefSeq" id="WP_309488866.1">
    <property type="nucleotide sequence ID" value="NZ_JAENIG010000002.1"/>
</dbReference>
<dbReference type="InterPro" id="IPR011009">
    <property type="entry name" value="Kinase-like_dom_sf"/>
</dbReference>
<name>A0AAE2V7R7_9BACT</name>
<organism evidence="8 9">
    <name type="scientific">Oceaniferula flava</name>
    <dbReference type="NCBI Taxonomy" id="2800421"/>
    <lineage>
        <taxon>Bacteria</taxon>
        <taxon>Pseudomonadati</taxon>
        <taxon>Verrucomicrobiota</taxon>
        <taxon>Verrucomicrobiia</taxon>
        <taxon>Verrucomicrobiales</taxon>
        <taxon>Verrucomicrobiaceae</taxon>
        <taxon>Oceaniferula</taxon>
    </lineage>
</organism>
<keyword evidence="9" id="KW-1185">Reference proteome</keyword>
<dbReference type="PANTHER" id="PTHR43289:SF6">
    <property type="entry name" value="SERINE_THREONINE-PROTEIN KINASE NEKL-3"/>
    <property type="match status" value="1"/>
</dbReference>
<dbReference type="GO" id="GO:0004674">
    <property type="term" value="F:protein serine/threonine kinase activity"/>
    <property type="evidence" value="ECO:0007669"/>
    <property type="project" value="UniProtKB-KW"/>
</dbReference>
<dbReference type="GO" id="GO:0005524">
    <property type="term" value="F:ATP binding"/>
    <property type="evidence" value="ECO:0007669"/>
    <property type="project" value="UniProtKB-KW"/>
</dbReference>
<keyword evidence="4" id="KW-0067">ATP-binding</keyword>
<dbReference type="InterPro" id="IPR000719">
    <property type="entry name" value="Prot_kinase_dom"/>
</dbReference>
<keyword evidence="1" id="KW-0808">Transferase</keyword>
<dbReference type="Proteomes" id="UP000634206">
    <property type="component" value="Unassembled WGS sequence"/>
</dbReference>
<dbReference type="Gene3D" id="1.10.510.10">
    <property type="entry name" value="Transferase(Phosphotransferase) domain 1"/>
    <property type="match status" value="1"/>
</dbReference>
<dbReference type="PANTHER" id="PTHR43289">
    <property type="entry name" value="MITOGEN-ACTIVATED PROTEIN KINASE KINASE KINASE 20-RELATED"/>
    <property type="match status" value="1"/>
</dbReference>
<reference evidence="8" key="1">
    <citation type="submission" date="2021-01" db="EMBL/GenBank/DDBJ databases">
        <title>Modified the classification status of verrucomicrobia.</title>
        <authorList>
            <person name="Feng X."/>
        </authorList>
    </citation>
    <scope>NUCLEOTIDE SEQUENCE</scope>
    <source>
        <strain evidence="8">5K15</strain>
    </source>
</reference>
<evidence type="ECO:0000256" key="5">
    <source>
        <dbReference type="SAM" id="MobiDB-lite"/>
    </source>
</evidence>
<keyword evidence="8" id="KW-0723">Serine/threonine-protein kinase</keyword>
<accession>A0AAE2V7R7</accession>
<evidence type="ECO:0000256" key="6">
    <source>
        <dbReference type="SAM" id="Phobius"/>
    </source>
</evidence>
<dbReference type="SUPFAM" id="SSF56112">
    <property type="entry name" value="Protein kinase-like (PK-like)"/>
    <property type="match status" value="1"/>
</dbReference>
<proteinExistence type="predicted"/>
<protein>
    <submittedName>
        <fullName evidence="8">Serine/threonine protein kinase</fullName>
    </submittedName>
</protein>
<feature type="domain" description="Protein kinase" evidence="7">
    <location>
        <begin position="23"/>
        <end position="287"/>
    </location>
</feature>
<dbReference type="Gene3D" id="3.30.200.20">
    <property type="entry name" value="Phosphorylase Kinase, domain 1"/>
    <property type="match status" value="1"/>
</dbReference>
<keyword evidence="3 8" id="KW-0418">Kinase</keyword>
<dbReference type="InterPro" id="IPR008271">
    <property type="entry name" value="Ser/Thr_kinase_AS"/>
</dbReference>